<dbReference type="Proteomes" id="UP001169242">
    <property type="component" value="Unassembled WGS sequence"/>
</dbReference>
<comment type="caution">
    <text evidence="1">The sequence shown here is derived from an EMBL/GenBank/DDBJ whole genome shotgun (WGS) entry which is preliminary data.</text>
</comment>
<gene>
    <name evidence="1" type="ORF">PBV87_03210</name>
</gene>
<sequence>MKSSSNKNQSTNQKEDNKKDLLNIVKSFVDYFEAIDKAQGTKVHGQEGEA</sequence>
<accession>A0AA42DK68</accession>
<protein>
    <submittedName>
        <fullName evidence="1">Uncharacterized protein</fullName>
    </submittedName>
</protein>
<keyword evidence="2" id="KW-1185">Reference proteome</keyword>
<reference evidence="1" key="1">
    <citation type="journal article" date="2023" name="Int. J. Syst. Evol. Microbiol.">
        <title>&lt;i&gt;Holtiella tumoricola&lt;/i&gt; gen. nov. sp. nov., isolated from a human clinical sample.</title>
        <authorList>
            <person name="Allen-Vercoe E."/>
            <person name="Daigneault M.C."/>
            <person name="Vancuren S.J."/>
            <person name="Cochrane K."/>
            <person name="O'Neal L.L."/>
            <person name="Sankaranarayanan K."/>
            <person name="Lawson P.A."/>
        </authorList>
    </citation>
    <scope>NUCLEOTIDE SEQUENCE</scope>
    <source>
        <strain evidence="1">CC70A</strain>
    </source>
</reference>
<evidence type="ECO:0000313" key="2">
    <source>
        <dbReference type="Proteomes" id="UP001169242"/>
    </source>
</evidence>
<name>A0AA42DK68_9FIRM</name>
<organism evidence="1 2">
    <name type="scientific">Holtiella tumoricola</name>
    <dbReference type="NCBI Taxonomy" id="3018743"/>
    <lineage>
        <taxon>Bacteria</taxon>
        <taxon>Bacillati</taxon>
        <taxon>Bacillota</taxon>
        <taxon>Clostridia</taxon>
        <taxon>Lachnospirales</taxon>
        <taxon>Cellulosilyticaceae</taxon>
        <taxon>Holtiella</taxon>
    </lineage>
</organism>
<evidence type="ECO:0000313" key="1">
    <source>
        <dbReference type="EMBL" id="MDA3730515.1"/>
    </source>
</evidence>
<dbReference type="EMBL" id="JAQIFT010000014">
    <property type="protein sequence ID" value="MDA3730515.1"/>
    <property type="molecule type" value="Genomic_DNA"/>
</dbReference>
<proteinExistence type="predicted"/>
<dbReference type="AlphaFoldDB" id="A0AA42DK68"/>
<dbReference type="RefSeq" id="WP_271011129.1">
    <property type="nucleotide sequence ID" value="NZ_JAQIFT010000014.1"/>
</dbReference>